<name>A0A9W6ESE3_9LACO</name>
<gene>
    <name evidence="2" type="ORF">WR164_03810</name>
</gene>
<comment type="caution">
    <text evidence="2">The sequence shown here is derived from an EMBL/GenBank/DDBJ whole genome shotgun (WGS) entry which is preliminary data.</text>
</comment>
<feature type="domain" description="DUF1541" evidence="1">
    <location>
        <begin position="120"/>
        <end position="157"/>
    </location>
</feature>
<organism evidence="2 3">
    <name type="scientific">Philodulcilactobacillus myokoensis</name>
    <dbReference type="NCBI Taxonomy" id="2929573"/>
    <lineage>
        <taxon>Bacteria</taxon>
        <taxon>Bacillati</taxon>
        <taxon>Bacillota</taxon>
        <taxon>Bacilli</taxon>
        <taxon>Lactobacillales</taxon>
        <taxon>Lactobacillaceae</taxon>
        <taxon>Philodulcilactobacillus</taxon>
    </lineage>
</organism>
<reference evidence="2" key="2">
    <citation type="journal article" date="2023" name="PLoS ONE">
        <title>Philodulcilactobacillus myokoensis gen. nov., sp. nov., a fructophilic, acidophilic, and agar-phobic lactic acid bacterium isolated from fermented vegetable extracts.</title>
        <authorList>
            <person name="Kouya T."/>
            <person name="Ishiyama Y."/>
            <person name="Ohashi S."/>
            <person name="Kumakubo R."/>
            <person name="Yamazaki T."/>
            <person name="Otaki T."/>
        </authorList>
    </citation>
    <scope>NUCLEOTIDE SEQUENCE</scope>
    <source>
        <strain evidence="2">WR16-4</strain>
    </source>
</reference>
<dbReference type="InterPro" id="IPR011438">
    <property type="entry name" value="DUF1541"/>
</dbReference>
<dbReference type="AlphaFoldDB" id="A0A9W6ESE3"/>
<sequence>MKKICSIILVTIIGVLFLGFSNVSAKGHHVHHYHTVMGLRRARHPKFKVNSKVYLETGARKYMRHSHAKVVGVYRSKLYEVNYRPKHRKHVIRHYHWLVYKQISGHLRRGAHVRLKSNYGHMRSAYATIIDINNGPAYMVNYRPTNGGYVIKNYKWLSQSELKRR</sequence>
<dbReference type="Gene3D" id="2.30.30.1210">
    <property type="entry name" value="Domain of unknown function DUF1541"/>
    <property type="match status" value="1"/>
</dbReference>
<dbReference type="RefSeq" id="WP_286135863.1">
    <property type="nucleotide sequence ID" value="NZ_BRPL01000002.1"/>
</dbReference>
<keyword evidence="3" id="KW-1185">Reference proteome</keyword>
<reference evidence="2" key="1">
    <citation type="submission" date="2022-07" db="EMBL/GenBank/DDBJ databases">
        <authorList>
            <person name="Kouya T."/>
            <person name="Ishiyama Y."/>
        </authorList>
    </citation>
    <scope>NUCLEOTIDE SEQUENCE</scope>
    <source>
        <strain evidence="2">WR16-4</strain>
    </source>
</reference>
<evidence type="ECO:0000313" key="3">
    <source>
        <dbReference type="Proteomes" id="UP001144204"/>
    </source>
</evidence>
<dbReference type="Proteomes" id="UP001144204">
    <property type="component" value="Unassembled WGS sequence"/>
</dbReference>
<protein>
    <recommendedName>
        <fullName evidence="1">DUF1541 domain-containing protein</fullName>
    </recommendedName>
</protein>
<proteinExistence type="predicted"/>
<evidence type="ECO:0000259" key="1">
    <source>
        <dbReference type="Pfam" id="PF07563"/>
    </source>
</evidence>
<dbReference type="Pfam" id="PF07563">
    <property type="entry name" value="DUF1541"/>
    <property type="match status" value="1"/>
</dbReference>
<accession>A0A9W6ESE3</accession>
<dbReference type="EMBL" id="BRPL01000002">
    <property type="protein sequence ID" value="GLB46402.1"/>
    <property type="molecule type" value="Genomic_DNA"/>
</dbReference>
<evidence type="ECO:0000313" key="2">
    <source>
        <dbReference type="EMBL" id="GLB46402.1"/>
    </source>
</evidence>